<keyword evidence="7 12" id="KW-0812">Transmembrane</keyword>
<evidence type="ECO:0000256" key="10">
    <source>
        <dbReference type="ARBA" id="ARBA00023316"/>
    </source>
</evidence>
<accession>A0ABU7L9J5</accession>
<evidence type="ECO:0000256" key="7">
    <source>
        <dbReference type="ARBA" id="ARBA00022692"/>
    </source>
</evidence>
<dbReference type="RefSeq" id="WP_330133449.1">
    <property type="nucleotide sequence ID" value="NZ_JAUTXY010000004.1"/>
</dbReference>
<feature type="transmembrane region" description="Helical" evidence="12">
    <location>
        <begin position="582"/>
        <end position="605"/>
    </location>
</feature>
<sequence length="1103" mass="115857">MPDDSHSPATPGSSSSSSASVRTARLIAVVTGLLGFVLASAIPFLPVKQEAATVQWPQNDSLASVEAPLVTYTPLTLRVSVPCAAAEILGEDGGTLVSTVPPGAPDATGNALVIRVVSGGDGTPGTVEAVLRNSVLVSAPLDEQCTAVTVASNSERTAAGIVGADPAVDVTIEGDVRPQMVGVFSDLDGPAAPLVSGEGASERLSVQAELDSRFTSTPTVIKLVAMIGCALATLVSLVALHRIDGVDRRRARRFLPSRWWKFTFADAIVVGVLLLWHVIGANTSDDGYILNMARVSTDAGYMANYFRWFGVPEAPFGWFYDVLVVMSEVSTASMWMRLPTLIAAIVCWMIISREVIPRLGVAVRHSTVALWTAGLVFLAFWLPYNNGLRPEPIIAVGALLTWCSIERAIATGRMLPAAIGVLIAAFSLAAGPTGLICVAALIAGVRPLTKLVVARRPLVGVLPQLAPIVASGTVVMIAVFADQTLASVLEATRVRSAVGPNVPWFDERLRWDALLTVAPDGSLARRFGVFVMLLCLVVCVMLILRKGRIPGTAIGPSRRILGIVFASLLLMMVTPTKWTHHFGVYAGLAAAVAALAAVGVGAAGIRSARNRALFTAGVLFVLTMSFTGSNGWWYVSSYGVPWWDKPPSISGYGFSTALLVLTVLALAVAAWFHLREPFAGRESAKQKPARNGRARVLASAPLTVVAAGVVLFEVLSLVKGAVSQYPAYSIARSNVASVTGDGCGLADHVLVETDPNATMLAPLGDSVADALGAGRTDGFTPDGVALDLTADAETSTTGGANTLEADEGGTTTSTTAGTGGGRRGDAGINESTVRLPFGLDPARTPVLGSYSTGRQHAAALESGWYALPERTDDTPLLVITAAGRVQYVDPDGVISPGQEVLLEFGVTAGEDVEAIGRVAPIDIGPAPSWRNLRVPSDAIPAEADAVRLVVDDGDLSPDQWVAVTPPRMPQLDTLQNVVGSDAPGLLDWSVGLAFPCQRPFGHHYGVAEVPEYRILPDRVGADATNGWQDSIGGGPLGWIPLLLTAETVPTYLDHDWDRDWGSLERYRRIDPDAGTAAIDVDEITRSGLWSPGAIRDGVPDLLE</sequence>
<dbReference type="Proteomes" id="UP001336020">
    <property type="component" value="Unassembled WGS sequence"/>
</dbReference>
<feature type="transmembrane region" description="Helical" evidence="12">
    <location>
        <begin position="695"/>
        <end position="718"/>
    </location>
</feature>
<dbReference type="InterPro" id="IPR040920">
    <property type="entry name" value="Arabino_trans_N"/>
</dbReference>
<keyword evidence="17" id="KW-1185">Reference proteome</keyword>
<dbReference type="Pfam" id="PF04602">
    <property type="entry name" value="Arabinose_trans"/>
    <property type="match status" value="1"/>
</dbReference>
<feature type="transmembrane region" description="Helical" evidence="12">
    <location>
        <begin position="220"/>
        <end position="240"/>
    </location>
</feature>
<dbReference type="InterPro" id="IPR032731">
    <property type="entry name" value="Arabino_trans_C"/>
</dbReference>
<reference evidence="16 17" key="1">
    <citation type="submission" date="2023-07" db="EMBL/GenBank/DDBJ databases">
        <authorList>
            <person name="Girao M."/>
            <person name="Carvalho M.F."/>
        </authorList>
    </citation>
    <scope>NUCLEOTIDE SEQUENCE [LARGE SCALE GENOMIC DNA]</scope>
    <source>
        <strain evidence="16 17">YIM65754</strain>
    </source>
</reference>
<comment type="subcellular location">
    <subcellularLocation>
        <location evidence="2">Cell membrane</location>
        <topology evidence="2">Multi-pass membrane protein</topology>
    </subcellularLocation>
</comment>
<evidence type="ECO:0000256" key="8">
    <source>
        <dbReference type="ARBA" id="ARBA00022989"/>
    </source>
</evidence>
<evidence type="ECO:0000256" key="1">
    <source>
        <dbReference type="ARBA" id="ARBA00003001"/>
    </source>
</evidence>
<evidence type="ECO:0000313" key="16">
    <source>
        <dbReference type="EMBL" id="MEE2058224.1"/>
    </source>
</evidence>
<dbReference type="Pfam" id="PF17689">
    <property type="entry name" value="Arabino_trans_N"/>
    <property type="match status" value="1"/>
</dbReference>
<evidence type="ECO:0000256" key="6">
    <source>
        <dbReference type="ARBA" id="ARBA00022679"/>
    </source>
</evidence>
<gene>
    <name evidence="16" type="ORF">Q7514_11895</name>
</gene>
<dbReference type="InterPro" id="IPR007680">
    <property type="entry name" value="Arabino_trans_central"/>
</dbReference>
<feature type="transmembrane region" description="Helical" evidence="12">
    <location>
        <begin position="527"/>
        <end position="544"/>
    </location>
</feature>
<keyword evidence="10" id="KW-0961">Cell wall biogenesis/degradation</keyword>
<feature type="transmembrane region" description="Helical" evidence="12">
    <location>
        <begin position="654"/>
        <end position="674"/>
    </location>
</feature>
<dbReference type="InterPro" id="IPR042486">
    <property type="entry name" value="Arabino_trans_C_2"/>
</dbReference>
<evidence type="ECO:0000256" key="12">
    <source>
        <dbReference type="SAM" id="Phobius"/>
    </source>
</evidence>
<dbReference type="Gene3D" id="3.40.190.160">
    <property type="match status" value="1"/>
</dbReference>
<dbReference type="EMBL" id="JAUTXY010000004">
    <property type="protein sequence ID" value="MEE2058224.1"/>
    <property type="molecule type" value="Genomic_DNA"/>
</dbReference>
<evidence type="ECO:0000313" key="17">
    <source>
        <dbReference type="Proteomes" id="UP001336020"/>
    </source>
</evidence>
<proteinExistence type="inferred from homology"/>
<protein>
    <submittedName>
        <fullName evidence="16">Arabinosyltransferase domain-containing protein</fullName>
    </submittedName>
</protein>
<keyword evidence="6" id="KW-0808">Transferase</keyword>
<organism evidence="16 17">
    <name type="scientific">Rhodococcus artemisiae</name>
    <dbReference type="NCBI Taxonomy" id="714159"/>
    <lineage>
        <taxon>Bacteria</taxon>
        <taxon>Bacillati</taxon>
        <taxon>Actinomycetota</taxon>
        <taxon>Actinomycetes</taxon>
        <taxon>Mycobacteriales</taxon>
        <taxon>Nocardiaceae</taxon>
        <taxon>Rhodococcus</taxon>
    </lineage>
</organism>
<feature type="transmembrane region" description="Helical" evidence="12">
    <location>
        <begin position="260"/>
        <end position="279"/>
    </location>
</feature>
<comment type="caution">
    <text evidence="16">The sequence shown here is derived from an EMBL/GenBank/DDBJ whole genome shotgun (WGS) entry which is preliminary data.</text>
</comment>
<evidence type="ECO:0000259" key="13">
    <source>
        <dbReference type="Pfam" id="PF04602"/>
    </source>
</evidence>
<comment type="similarity">
    <text evidence="3">Belongs to the emb family.</text>
</comment>
<evidence type="ECO:0000256" key="2">
    <source>
        <dbReference type="ARBA" id="ARBA00004651"/>
    </source>
</evidence>
<keyword evidence="8 12" id="KW-1133">Transmembrane helix</keyword>
<dbReference type="Gene3D" id="2.60.120.610">
    <property type="entry name" value="arabinofuranosyltransferase like domain"/>
    <property type="match status" value="1"/>
</dbReference>
<evidence type="ECO:0000259" key="15">
    <source>
        <dbReference type="Pfam" id="PF17689"/>
    </source>
</evidence>
<feature type="region of interest" description="Disordered" evidence="11">
    <location>
        <begin position="795"/>
        <end position="829"/>
    </location>
</feature>
<feature type="domain" description="Arabinofuranosyltransferase central" evidence="13">
    <location>
        <begin position="217"/>
        <end position="675"/>
    </location>
</feature>
<keyword evidence="5" id="KW-0328">Glycosyltransferase</keyword>
<keyword evidence="4" id="KW-1003">Cell membrane</keyword>
<feature type="transmembrane region" description="Helical" evidence="12">
    <location>
        <begin position="417"/>
        <end position="445"/>
    </location>
</feature>
<comment type="function">
    <text evidence="1">Arabinosyl transferase responsible for the polymerization of arabinose into the arabinan of arabinogalactan.</text>
</comment>
<feature type="domain" description="Arabinosyltransferase C-terminal" evidence="14">
    <location>
        <begin position="714"/>
        <end position="1095"/>
    </location>
</feature>
<name>A0ABU7L9J5_9NOCA</name>
<evidence type="ECO:0000256" key="3">
    <source>
        <dbReference type="ARBA" id="ARBA00008195"/>
    </source>
</evidence>
<keyword evidence="9 12" id="KW-0472">Membrane</keyword>
<feature type="transmembrane region" description="Helical" evidence="12">
    <location>
        <begin position="363"/>
        <end position="382"/>
    </location>
</feature>
<feature type="transmembrane region" description="Helical" evidence="12">
    <location>
        <begin position="612"/>
        <end position="634"/>
    </location>
</feature>
<evidence type="ECO:0000256" key="4">
    <source>
        <dbReference type="ARBA" id="ARBA00022475"/>
    </source>
</evidence>
<feature type="transmembrane region" description="Helical" evidence="12">
    <location>
        <begin position="334"/>
        <end position="351"/>
    </location>
</feature>
<dbReference type="Pfam" id="PF14896">
    <property type="entry name" value="Arabino_trans_C"/>
    <property type="match status" value="1"/>
</dbReference>
<evidence type="ECO:0000256" key="11">
    <source>
        <dbReference type="SAM" id="MobiDB-lite"/>
    </source>
</evidence>
<feature type="transmembrane region" description="Helical" evidence="12">
    <location>
        <begin position="556"/>
        <end position="576"/>
    </location>
</feature>
<dbReference type="Gene3D" id="2.60.120.940">
    <property type="entry name" value="EmbC, C-terminal domain, subdomain 2"/>
    <property type="match status" value="1"/>
</dbReference>
<dbReference type="InterPro" id="IPR027451">
    <property type="entry name" value="EmbABC_dom1"/>
</dbReference>
<evidence type="ECO:0000256" key="9">
    <source>
        <dbReference type="ARBA" id="ARBA00023136"/>
    </source>
</evidence>
<evidence type="ECO:0000259" key="14">
    <source>
        <dbReference type="Pfam" id="PF14896"/>
    </source>
</evidence>
<evidence type="ECO:0000256" key="5">
    <source>
        <dbReference type="ARBA" id="ARBA00022676"/>
    </source>
</evidence>
<feature type="transmembrane region" description="Helical" evidence="12">
    <location>
        <begin position="457"/>
        <end position="481"/>
    </location>
</feature>
<feature type="transmembrane region" description="Helical" evidence="12">
    <location>
        <begin position="26"/>
        <end position="45"/>
    </location>
</feature>
<feature type="domain" description="Arabinosyltransferas concanavalin like" evidence="15">
    <location>
        <begin position="48"/>
        <end position="213"/>
    </location>
</feature>